<keyword evidence="6" id="KW-0636">Prenylation</keyword>
<gene>
    <name evidence="10" type="ORF">NE237_024304</name>
</gene>
<evidence type="ECO:0000256" key="7">
    <source>
        <dbReference type="ARBA" id="ARBA00024045"/>
    </source>
</evidence>
<dbReference type="Proteomes" id="UP001141806">
    <property type="component" value="Unassembled WGS sequence"/>
</dbReference>
<dbReference type="CDD" id="cd00371">
    <property type="entry name" value="HMA"/>
    <property type="match status" value="1"/>
</dbReference>
<keyword evidence="2" id="KW-0488">Methylation</keyword>
<evidence type="ECO:0000256" key="4">
    <source>
        <dbReference type="ARBA" id="ARBA00022723"/>
    </source>
</evidence>
<keyword evidence="11" id="KW-1185">Reference proteome</keyword>
<evidence type="ECO:0000256" key="6">
    <source>
        <dbReference type="ARBA" id="ARBA00023289"/>
    </source>
</evidence>
<dbReference type="EMBL" id="JAMYWD010000008">
    <property type="protein sequence ID" value="KAJ4964365.1"/>
    <property type="molecule type" value="Genomic_DNA"/>
</dbReference>
<dbReference type="FunFam" id="3.30.70.100:FF:000035">
    <property type="entry name" value="Heavy metal-associated isoprenylated plant protein 26"/>
    <property type="match status" value="1"/>
</dbReference>
<evidence type="ECO:0000256" key="5">
    <source>
        <dbReference type="ARBA" id="ARBA00023136"/>
    </source>
</evidence>
<comment type="caution">
    <text evidence="10">The sequence shown here is derived from an EMBL/GenBank/DDBJ whole genome shotgun (WGS) entry which is preliminary data.</text>
</comment>
<comment type="similarity">
    <text evidence="7">Belongs to the HIPP family.</text>
</comment>
<keyword evidence="3" id="KW-0104">Cadmium</keyword>
<evidence type="ECO:0000259" key="9">
    <source>
        <dbReference type="PROSITE" id="PS50846"/>
    </source>
</evidence>
<dbReference type="OrthoDB" id="666972at2759"/>
<dbReference type="GO" id="GO:0016020">
    <property type="term" value="C:membrane"/>
    <property type="evidence" value="ECO:0007669"/>
    <property type="project" value="UniProtKB-SubCell"/>
</dbReference>
<dbReference type="PROSITE" id="PS50846">
    <property type="entry name" value="HMA_2"/>
    <property type="match status" value="1"/>
</dbReference>
<proteinExistence type="inferred from homology"/>
<keyword evidence="5" id="KW-0472">Membrane</keyword>
<dbReference type="PANTHER" id="PTHR22814">
    <property type="entry name" value="COPPER TRANSPORT PROTEIN ATOX1-RELATED"/>
    <property type="match status" value="1"/>
</dbReference>
<dbReference type="PANTHER" id="PTHR22814:SF294">
    <property type="entry name" value="HEAVY METAL-ASSOCIATED ISOPRENYLATED PLANT PROTEIN 27"/>
    <property type="match status" value="1"/>
</dbReference>
<sequence length="239" mass="27022">MDNCLYNEFGNYVGPEIESSRDSNAGEEDEDIRNKVDEEAAASDDDNTTIALAGWITTINDVDMDNQFEKLQRYSTKTSEAEMGALDHLSEYFDFTSLRSSKKHNKSKQLETVEIKVKMDCEGCERRVEKAVKGMNGVTQVDIEPKKHKLTVIGYVDPKKVLKRVQRRTGKKAEFWPYVPYDEVAHPYAAGSYDKKAPAGYVRNAMNNPEASRLARASTMEEKYSNTFSDENPNACSVM</sequence>
<comment type="subcellular location">
    <subcellularLocation>
        <location evidence="1">Membrane</location>
    </subcellularLocation>
</comment>
<dbReference type="SUPFAM" id="SSF55008">
    <property type="entry name" value="HMA, heavy metal-associated domain"/>
    <property type="match status" value="1"/>
</dbReference>
<dbReference type="InterPro" id="IPR036163">
    <property type="entry name" value="HMA_dom_sf"/>
</dbReference>
<evidence type="ECO:0000256" key="2">
    <source>
        <dbReference type="ARBA" id="ARBA00022481"/>
    </source>
</evidence>
<dbReference type="InterPro" id="IPR006121">
    <property type="entry name" value="HMA_dom"/>
</dbReference>
<feature type="region of interest" description="Disordered" evidence="8">
    <location>
        <begin position="9"/>
        <end position="44"/>
    </location>
</feature>
<dbReference type="Pfam" id="PF00403">
    <property type="entry name" value="HMA"/>
    <property type="match status" value="1"/>
</dbReference>
<reference evidence="10" key="1">
    <citation type="journal article" date="2023" name="Plant J.">
        <title>The genome of the king protea, Protea cynaroides.</title>
        <authorList>
            <person name="Chang J."/>
            <person name="Duong T.A."/>
            <person name="Schoeman C."/>
            <person name="Ma X."/>
            <person name="Roodt D."/>
            <person name="Barker N."/>
            <person name="Li Z."/>
            <person name="Van de Peer Y."/>
            <person name="Mizrachi E."/>
        </authorList>
    </citation>
    <scope>NUCLEOTIDE SEQUENCE</scope>
    <source>
        <tissue evidence="10">Young leaves</tissue>
    </source>
</reference>
<name>A0A9Q0HEL6_9MAGN</name>
<keyword evidence="6" id="KW-0449">Lipoprotein</keyword>
<evidence type="ECO:0000256" key="3">
    <source>
        <dbReference type="ARBA" id="ARBA00022539"/>
    </source>
</evidence>
<evidence type="ECO:0000256" key="8">
    <source>
        <dbReference type="SAM" id="MobiDB-lite"/>
    </source>
</evidence>
<organism evidence="10 11">
    <name type="scientific">Protea cynaroides</name>
    <dbReference type="NCBI Taxonomy" id="273540"/>
    <lineage>
        <taxon>Eukaryota</taxon>
        <taxon>Viridiplantae</taxon>
        <taxon>Streptophyta</taxon>
        <taxon>Embryophyta</taxon>
        <taxon>Tracheophyta</taxon>
        <taxon>Spermatophyta</taxon>
        <taxon>Magnoliopsida</taxon>
        <taxon>Proteales</taxon>
        <taxon>Proteaceae</taxon>
        <taxon>Protea</taxon>
    </lineage>
</organism>
<dbReference type="GO" id="GO:0006950">
    <property type="term" value="P:response to stress"/>
    <property type="evidence" value="ECO:0007669"/>
    <property type="project" value="UniProtKB-ARBA"/>
</dbReference>
<dbReference type="AlphaFoldDB" id="A0A9Q0HEL6"/>
<feature type="domain" description="HMA" evidence="9">
    <location>
        <begin position="110"/>
        <end position="174"/>
    </location>
</feature>
<dbReference type="GO" id="GO:0046872">
    <property type="term" value="F:metal ion binding"/>
    <property type="evidence" value="ECO:0007669"/>
    <property type="project" value="UniProtKB-KW"/>
</dbReference>
<evidence type="ECO:0000313" key="11">
    <source>
        <dbReference type="Proteomes" id="UP001141806"/>
    </source>
</evidence>
<evidence type="ECO:0000313" key="10">
    <source>
        <dbReference type="EMBL" id="KAJ4964365.1"/>
    </source>
</evidence>
<keyword evidence="4" id="KW-0479">Metal-binding</keyword>
<evidence type="ECO:0000256" key="1">
    <source>
        <dbReference type="ARBA" id="ARBA00004370"/>
    </source>
</evidence>
<protein>
    <recommendedName>
        <fullName evidence="9">HMA domain-containing protein</fullName>
    </recommendedName>
</protein>
<accession>A0A9Q0HEL6</accession>
<dbReference type="Gene3D" id="3.30.70.100">
    <property type="match status" value="1"/>
</dbReference>